<comment type="subunit">
    <text evidence="1">Homoheptamer.</text>
</comment>
<feature type="transmembrane region" description="Helical" evidence="1">
    <location>
        <begin position="37"/>
        <end position="57"/>
    </location>
</feature>
<comment type="subcellular location">
    <subcellularLocation>
        <location evidence="1">Cell inner membrane</location>
        <topology evidence="1">Multi-pass membrane protein</topology>
    </subcellularLocation>
</comment>
<keyword evidence="1" id="KW-0407">Ion channel</keyword>
<dbReference type="GO" id="GO:0005886">
    <property type="term" value="C:plasma membrane"/>
    <property type="evidence" value="ECO:0007669"/>
    <property type="project" value="UniProtKB-SubCell"/>
</dbReference>
<reference evidence="2 3" key="1">
    <citation type="submission" date="2016-10" db="EMBL/GenBank/DDBJ databases">
        <authorList>
            <person name="de Groot N.N."/>
        </authorList>
    </citation>
    <scope>NUCLEOTIDE SEQUENCE [LARGE SCALE GENOMIC DNA]</scope>
    <source>
        <strain evidence="2 3">DSM 25584</strain>
    </source>
</reference>
<comment type="caution">
    <text evidence="1">Lacks conserved residue(s) required for the propagation of feature annotation.</text>
</comment>
<feature type="transmembrane region" description="Helical" evidence="1">
    <location>
        <begin position="164"/>
        <end position="186"/>
    </location>
</feature>
<evidence type="ECO:0000313" key="3">
    <source>
        <dbReference type="Proteomes" id="UP000199415"/>
    </source>
</evidence>
<gene>
    <name evidence="2" type="ORF">SAMN05216241_101352</name>
</gene>
<keyword evidence="1" id="KW-1003">Cell membrane</keyword>
<dbReference type="NCBIfam" id="NF033912">
    <property type="entry name" value="msc"/>
    <property type="match status" value="1"/>
</dbReference>
<keyword evidence="1" id="KW-0997">Cell inner membrane</keyword>
<feature type="transmembrane region" description="Helical" evidence="1">
    <location>
        <begin position="324"/>
        <end position="346"/>
    </location>
</feature>
<comment type="function">
    <text evidence="1">Mechanosensitive channel that participates in the regulation of osmotic pressure changes within the cell, opening in response to stretch forces in the membrane lipid bilayer, without the need for other proteins. Contributes to normal resistance to hypoosmotic shock. Forms an ion channel of 1.0 nanosiemens conductance with a slight preference for anions.</text>
</comment>
<dbReference type="PANTHER" id="PTHR30221">
    <property type="entry name" value="SMALL-CONDUCTANCE MECHANOSENSITIVE CHANNEL"/>
    <property type="match status" value="1"/>
</dbReference>
<organism evidence="2 3">
    <name type="scientific">Limimonas halophila</name>
    <dbReference type="NCBI Taxonomy" id="1082479"/>
    <lineage>
        <taxon>Bacteria</taxon>
        <taxon>Pseudomonadati</taxon>
        <taxon>Pseudomonadota</taxon>
        <taxon>Alphaproteobacteria</taxon>
        <taxon>Rhodospirillales</taxon>
        <taxon>Rhodovibrionaceae</taxon>
        <taxon>Limimonas</taxon>
    </lineage>
</organism>
<evidence type="ECO:0000313" key="2">
    <source>
        <dbReference type="EMBL" id="SDF52188.1"/>
    </source>
</evidence>
<dbReference type="AlphaFoldDB" id="A0A1G7LRL7"/>
<proteinExistence type="inferred from homology"/>
<feature type="transmembrane region" description="Helical" evidence="1">
    <location>
        <begin position="69"/>
        <end position="90"/>
    </location>
</feature>
<dbReference type="Gene3D" id="1.10.287.1260">
    <property type="match status" value="1"/>
</dbReference>
<dbReference type="Pfam" id="PF05552">
    <property type="entry name" value="MS_channel_1st_1"/>
    <property type="match status" value="2"/>
</dbReference>
<keyword evidence="1" id="KW-0472">Membrane</keyword>
<dbReference type="EMBL" id="FNCE01000001">
    <property type="protein sequence ID" value="SDF52188.1"/>
    <property type="molecule type" value="Genomic_DNA"/>
</dbReference>
<protein>
    <recommendedName>
        <fullName evidence="1">Small-conductance mechanosensitive channel</fullName>
    </recommendedName>
</protein>
<sequence>MRSSAGGLGALKLDRRLGEDALPADQATLAQTIANTVYWLVLLLFVPAVLGVLQIEGLLGPVERMVDKVLGYLPNVAVAGLILAVGWLVARLVQRLVTQLLASAGFDGAARTYRVDTVVGRGTTPSQAIGIVVHVLILLPIVVAALNALQIAAVTGPAEHMLDLIIAAIPRIFAAAVLLGLSYFAARIAGKLVSQLLQAIGFDRVLVRLGMETQEVPETGRTPSQVAGYLVVVAVLLFAAMEALALLEFGNLAGLIEQLLVFFGEILMGLIVIGVGIFLSGVAAHTIRASKAWQAERLALIARVAVIALAGAMGLQQMGLADQIINLAFGLLLGAVAVAAAVAFGLGGRDLAARELDRWIGGSGGSGAGKSGQRGGSPAK</sequence>
<dbReference type="GO" id="GO:0008381">
    <property type="term" value="F:mechanosensitive monoatomic ion channel activity"/>
    <property type="evidence" value="ECO:0007669"/>
    <property type="project" value="InterPro"/>
</dbReference>
<dbReference type="STRING" id="1082479.SAMN05216241_101352"/>
<dbReference type="InterPro" id="IPR008910">
    <property type="entry name" value="MSC_TM_helix"/>
</dbReference>
<keyword evidence="1" id="KW-0406">Ion transport</keyword>
<dbReference type="RefSeq" id="WP_143006118.1">
    <property type="nucleotide sequence ID" value="NZ_FNCE01000001.1"/>
</dbReference>
<keyword evidence="1" id="KW-0813">Transport</keyword>
<keyword evidence="1" id="KW-0812">Transmembrane</keyword>
<dbReference type="OrthoDB" id="7616157at2"/>
<comment type="similarity">
    <text evidence="1">Belongs to the MscS (TC 1.A.23) family.</text>
</comment>
<keyword evidence="1" id="KW-1133">Transmembrane helix</keyword>
<feature type="transmembrane region" description="Helical" evidence="1">
    <location>
        <begin position="259"/>
        <end position="279"/>
    </location>
</feature>
<dbReference type="PANTHER" id="PTHR30221:SF1">
    <property type="entry name" value="SMALL-CONDUCTANCE MECHANOSENSITIVE CHANNEL"/>
    <property type="match status" value="1"/>
</dbReference>
<dbReference type="InterPro" id="IPR045275">
    <property type="entry name" value="MscS_archaea/bacteria_type"/>
</dbReference>
<evidence type="ECO:0000256" key="1">
    <source>
        <dbReference type="RuleBase" id="RU369025"/>
    </source>
</evidence>
<feature type="transmembrane region" description="Helical" evidence="1">
    <location>
        <begin position="131"/>
        <end position="152"/>
    </location>
</feature>
<accession>A0A1G7LRL7</accession>
<feature type="transmembrane region" description="Helical" evidence="1">
    <location>
        <begin position="300"/>
        <end position="318"/>
    </location>
</feature>
<keyword evidence="3" id="KW-1185">Reference proteome</keyword>
<dbReference type="Proteomes" id="UP000199415">
    <property type="component" value="Unassembled WGS sequence"/>
</dbReference>
<name>A0A1G7LRL7_9PROT</name>
<feature type="transmembrane region" description="Helical" evidence="1">
    <location>
        <begin position="226"/>
        <end position="247"/>
    </location>
</feature>